<comment type="caution">
    <text evidence="6">The sequence shown here is derived from an EMBL/GenBank/DDBJ whole genome shotgun (WGS) entry which is preliminary data.</text>
</comment>
<dbReference type="EMBL" id="JABCRI010000008">
    <property type="protein sequence ID" value="KAF8401537.1"/>
    <property type="molecule type" value="Genomic_DNA"/>
</dbReference>
<evidence type="ECO:0000256" key="2">
    <source>
        <dbReference type="ARBA" id="ARBA00023242"/>
    </source>
</evidence>
<reference evidence="6 7" key="1">
    <citation type="submission" date="2020-04" db="EMBL/GenBank/DDBJ databases">
        <title>Plant Genome Project.</title>
        <authorList>
            <person name="Zhang R.-G."/>
        </authorList>
    </citation>
    <scope>NUCLEOTIDE SEQUENCE [LARGE SCALE GENOMIC DNA]</scope>
    <source>
        <strain evidence="6">YNK0</strain>
        <tissue evidence="6">Leaf</tissue>
    </source>
</reference>
<evidence type="ECO:0000256" key="1">
    <source>
        <dbReference type="ARBA" id="ARBA00004123"/>
    </source>
</evidence>
<sequence length="336" mass="37392">MIASRTHPLRPGEQNERTPNNKTPVIYVENCEHSFTAEPTRRSSVSFVTVKSTQRTRFLANTLGRSSAMLVIQTQPQFVVPLRISFCARTVIGTNMVDWEKSQGGKDCLVASGLNEQMEVVNGFSNVLPSIVNHDDLISTSSHDFPAMRTPLPKNRSPTCGKHKEEVLHQLRELLKLEPNLNNDNGEAEALLCFQPLVPELDLQSRRVGTSSERDSEPIILPGFEASSLQWRGNNAEAADQVPLPFSLLGSYLDESSLILDKPTYVHGGGNNVDAGQHPIITETLPVLPKTSPQELTSHDRDSMISRYDKQILYESRKARAQGMTRIKGRFAKVDH</sequence>
<proteinExistence type="predicted"/>
<organism evidence="6 7">
    <name type="scientific">Tetracentron sinense</name>
    <name type="common">Spur-leaf</name>
    <dbReference type="NCBI Taxonomy" id="13715"/>
    <lineage>
        <taxon>Eukaryota</taxon>
        <taxon>Viridiplantae</taxon>
        <taxon>Streptophyta</taxon>
        <taxon>Embryophyta</taxon>
        <taxon>Tracheophyta</taxon>
        <taxon>Spermatophyta</taxon>
        <taxon>Magnoliopsida</taxon>
        <taxon>Trochodendrales</taxon>
        <taxon>Trochodendraceae</taxon>
        <taxon>Tetracentron</taxon>
    </lineage>
</organism>
<dbReference type="Pfam" id="PF06203">
    <property type="entry name" value="CCT"/>
    <property type="match status" value="1"/>
</dbReference>
<dbReference type="PROSITE" id="PS51017">
    <property type="entry name" value="CCT"/>
    <property type="match status" value="1"/>
</dbReference>
<evidence type="ECO:0000256" key="4">
    <source>
        <dbReference type="SAM" id="MobiDB-lite"/>
    </source>
</evidence>
<protein>
    <recommendedName>
        <fullName evidence="5">CCT domain-containing protein</fullName>
    </recommendedName>
</protein>
<name>A0A835DI47_TETSI</name>
<feature type="domain" description="CCT" evidence="5">
    <location>
        <begin position="292"/>
        <end position="334"/>
    </location>
</feature>
<dbReference type="GO" id="GO:0005634">
    <property type="term" value="C:nucleus"/>
    <property type="evidence" value="ECO:0007669"/>
    <property type="project" value="UniProtKB-SubCell"/>
</dbReference>
<dbReference type="InterPro" id="IPR010402">
    <property type="entry name" value="CCT_domain"/>
</dbReference>
<comment type="subcellular location">
    <subcellularLocation>
        <location evidence="1 3">Nucleus</location>
    </subcellularLocation>
</comment>
<dbReference type="Proteomes" id="UP000655225">
    <property type="component" value="Unassembled WGS sequence"/>
</dbReference>
<dbReference type="AlphaFoldDB" id="A0A835DI47"/>
<evidence type="ECO:0000256" key="3">
    <source>
        <dbReference type="PROSITE-ProRule" id="PRU00357"/>
    </source>
</evidence>
<evidence type="ECO:0000313" key="7">
    <source>
        <dbReference type="Proteomes" id="UP000655225"/>
    </source>
</evidence>
<evidence type="ECO:0000313" key="6">
    <source>
        <dbReference type="EMBL" id="KAF8401537.1"/>
    </source>
</evidence>
<evidence type="ECO:0000259" key="5">
    <source>
        <dbReference type="PROSITE" id="PS51017"/>
    </source>
</evidence>
<feature type="region of interest" description="Disordered" evidence="4">
    <location>
        <begin position="1"/>
        <end position="21"/>
    </location>
</feature>
<gene>
    <name evidence="6" type="ORF">HHK36_012479</name>
</gene>
<keyword evidence="2 3" id="KW-0539">Nucleus</keyword>
<accession>A0A835DI47</accession>
<dbReference type="OrthoDB" id="153872at2759"/>
<keyword evidence="7" id="KW-1185">Reference proteome</keyword>